<dbReference type="RefSeq" id="WP_147928454.1">
    <property type="nucleotide sequence ID" value="NZ_VKAC01000019.1"/>
</dbReference>
<feature type="transmembrane region" description="Helical" evidence="2">
    <location>
        <begin position="254"/>
        <end position="274"/>
    </location>
</feature>
<dbReference type="AlphaFoldDB" id="A0A5C8Z3Z5"/>
<feature type="transmembrane region" description="Helical" evidence="2">
    <location>
        <begin position="93"/>
        <end position="113"/>
    </location>
</feature>
<organism evidence="4 5">
    <name type="scientific">Quadrisphaera setariae</name>
    <dbReference type="NCBI Taxonomy" id="2593304"/>
    <lineage>
        <taxon>Bacteria</taxon>
        <taxon>Bacillati</taxon>
        <taxon>Actinomycetota</taxon>
        <taxon>Actinomycetes</taxon>
        <taxon>Kineosporiales</taxon>
        <taxon>Kineosporiaceae</taxon>
        <taxon>Quadrisphaera</taxon>
    </lineage>
</organism>
<feature type="domain" description="GGDEF" evidence="3">
    <location>
        <begin position="353"/>
        <end position="501"/>
    </location>
</feature>
<feature type="transmembrane region" description="Helical" evidence="2">
    <location>
        <begin position="191"/>
        <end position="210"/>
    </location>
</feature>
<dbReference type="EMBL" id="VKAC01000019">
    <property type="protein sequence ID" value="TXR51660.1"/>
    <property type="molecule type" value="Genomic_DNA"/>
</dbReference>
<dbReference type="Proteomes" id="UP000321234">
    <property type="component" value="Unassembled WGS sequence"/>
</dbReference>
<dbReference type="GO" id="GO:0005886">
    <property type="term" value="C:plasma membrane"/>
    <property type="evidence" value="ECO:0007669"/>
    <property type="project" value="TreeGrafter"/>
</dbReference>
<dbReference type="CDD" id="cd01949">
    <property type="entry name" value="GGDEF"/>
    <property type="match status" value="1"/>
</dbReference>
<comment type="caution">
    <text evidence="4">The sequence shown here is derived from an EMBL/GenBank/DDBJ whole genome shotgun (WGS) entry which is preliminary data.</text>
</comment>
<evidence type="ECO:0000256" key="1">
    <source>
        <dbReference type="SAM" id="MobiDB-lite"/>
    </source>
</evidence>
<dbReference type="PROSITE" id="PS50887">
    <property type="entry name" value="GGDEF"/>
    <property type="match status" value="1"/>
</dbReference>
<dbReference type="Gene3D" id="3.30.70.270">
    <property type="match status" value="1"/>
</dbReference>
<feature type="transmembrane region" description="Helical" evidence="2">
    <location>
        <begin position="53"/>
        <end position="73"/>
    </location>
</feature>
<feature type="transmembrane region" description="Helical" evidence="2">
    <location>
        <begin position="159"/>
        <end position="179"/>
    </location>
</feature>
<feature type="transmembrane region" description="Helical" evidence="2">
    <location>
        <begin position="280"/>
        <end position="303"/>
    </location>
</feature>
<feature type="transmembrane region" description="Helical" evidence="2">
    <location>
        <begin position="125"/>
        <end position="147"/>
    </location>
</feature>
<gene>
    <name evidence="4" type="ORF">FMM08_21770</name>
</gene>
<dbReference type="OrthoDB" id="23692at2"/>
<dbReference type="SUPFAM" id="SSF55073">
    <property type="entry name" value="Nucleotide cyclase"/>
    <property type="match status" value="1"/>
</dbReference>
<dbReference type="PANTHER" id="PTHR45138:SF24">
    <property type="entry name" value="DIGUANYLATE CYCLASE DGCC-RELATED"/>
    <property type="match status" value="1"/>
</dbReference>
<keyword evidence="5" id="KW-1185">Reference proteome</keyword>
<dbReference type="GO" id="GO:0052621">
    <property type="term" value="F:diguanylate cyclase activity"/>
    <property type="evidence" value="ECO:0007669"/>
    <property type="project" value="TreeGrafter"/>
</dbReference>
<evidence type="ECO:0000313" key="4">
    <source>
        <dbReference type="EMBL" id="TXR51660.1"/>
    </source>
</evidence>
<dbReference type="SMART" id="SM00267">
    <property type="entry name" value="GGDEF"/>
    <property type="match status" value="1"/>
</dbReference>
<dbReference type="GO" id="GO:1902201">
    <property type="term" value="P:negative regulation of bacterial-type flagellum-dependent cell motility"/>
    <property type="evidence" value="ECO:0007669"/>
    <property type="project" value="TreeGrafter"/>
</dbReference>
<evidence type="ECO:0000259" key="3">
    <source>
        <dbReference type="PROSITE" id="PS50887"/>
    </source>
</evidence>
<keyword evidence="2" id="KW-0812">Transmembrane</keyword>
<reference evidence="4 5" key="1">
    <citation type="submission" date="2019-07" db="EMBL/GenBank/DDBJ databases">
        <title>Quadrisphaera sp. strain DD2A genome sequencing and assembly.</title>
        <authorList>
            <person name="Kim I."/>
        </authorList>
    </citation>
    <scope>NUCLEOTIDE SEQUENCE [LARGE SCALE GENOMIC DNA]</scope>
    <source>
        <strain evidence="4 5">DD2A</strain>
    </source>
</reference>
<sequence length="521" mass="53195">MLLVVVAGPGRAVVVLPSGTSQAVLDLLLVVLSVTAAVLLCRRALLTARAGRGARAVAPWAAYGAAMVFYSAAQVRFAWVELVLGGDPRREPLTSAGYLVVALLIPVAMVLAVRAAHASTSRLRTLLDGLLAGGGLFLLGWLGLVAPALSEGTVTRADVVLASGSVLSAVAVTTATLVLAARCRPPASVQLLATASLVAAAGQLAYLLLVRSGEFVPGGWPAVGNALSLVLASAAAVARGGAGRPWGRELTGGVFAGLPYVPFASAVPTVLVAATQRQLGLVELSATLLLTAVLVLRQALVVVENRRLARELQLRSDALTALAYSDQLTGLANRAAFTEALDAALVAAEGSGRAVVVAFCDLDGFKAVNDTCGHAEGDALLVAVAQRVRTAVRAEDVVARLGGDEFAVLVADAAPLAGGEQAAAELRQRLLASLAVPFSGGAGVAEPRRVLEAVSASVGVAASSELPTDLRTSSDALVREADQRMYAAKRQLRQQRGAGASRQVPHHLGAGLGGARPGRRR</sequence>
<evidence type="ECO:0000313" key="5">
    <source>
        <dbReference type="Proteomes" id="UP000321234"/>
    </source>
</evidence>
<dbReference type="InterPro" id="IPR000160">
    <property type="entry name" value="GGDEF_dom"/>
</dbReference>
<dbReference type="Pfam" id="PF00990">
    <property type="entry name" value="GGDEF"/>
    <property type="match status" value="1"/>
</dbReference>
<proteinExistence type="predicted"/>
<feature type="region of interest" description="Disordered" evidence="1">
    <location>
        <begin position="488"/>
        <end position="521"/>
    </location>
</feature>
<dbReference type="PANTHER" id="PTHR45138">
    <property type="entry name" value="REGULATORY COMPONENTS OF SENSORY TRANSDUCTION SYSTEM"/>
    <property type="match status" value="1"/>
</dbReference>
<dbReference type="NCBIfam" id="TIGR00254">
    <property type="entry name" value="GGDEF"/>
    <property type="match status" value="1"/>
</dbReference>
<feature type="transmembrane region" description="Helical" evidence="2">
    <location>
        <begin position="22"/>
        <end position="41"/>
    </location>
</feature>
<evidence type="ECO:0000256" key="2">
    <source>
        <dbReference type="SAM" id="Phobius"/>
    </source>
</evidence>
<dbReference type="InterPro" id="IPR050469">
    <property type="entry name" value="Diguanylate_Cyclase"/>
</dbReference>
<dbReference type="GO" id="GO:0043709">
    <property type="term" value="P:cell adhesion involved in single-species biofilm formation"/>
    <property type="evidence" value="ECO:0007669"/>
    <property type="project" value="TreeGrafter"/>
</dbReference>
<dbReference type="InterPro" id="IPR029787">
    <property type="entry name" value="Nucleotide_cyclase"/>
</dbReference>
<keyword evidence="2" id="KW-0472">Membrane</keyword>
<name>A0A5C8Z3Z5_9ACTN</name>
<accession>A0A5C8Z3Z5</accession>
<dbReference type="InterPro" id="IPR043128">
    <property type="entry name" value="Rev_trsase/Diguanyl_cyclase"/>
</dbReference>
<feature type="compositionally biased region" description="Gly residues" evidence="1">
    <location>
        <begin position="510"/>
        <end position="521"/>
    </location>
</feature>
<keyword evidence="2" id="KW-1133">Transmembrane helix</keyword>
<protein>
    <submittedName>
        <fullName evidence="4">GGDEF domain-containing protein</fullName>
    </submittedName>
</protein>